<organism evidence="1 2">
    <name type="scientific">Amycolatopsis rhabdoformis</name>
    <dbReference type="NCBI Taxonomy" id="1448059"/>
    <lineage>
        <taxon>Bacteria</taxon>
        <taxon>Bacillati</taxon>
        <taxon>Actinomycetota</taxon>
        <taxon>Actinomycetes</taxon>
        <taxon>Pseudonocardiales</taxon>
        <taxon>Pseudonocardiaceae</taxon>
        <taxon>Amycolatopsis</taxon>
    </lineage>
</organism>
<reference evidence="1 2" key="1">
    <citation type="journal article" date="2015" name="Int. J. Syst. Evol. Microbiol.">
        <title>Amycolatopsis rhabdoformis sp. nov., an actinomycete isolated from a tropical forest soil.</title>
        <authorList>
            <person name="Souza W.R."/>
            <person name="Silva R.E."/>
            <person name="Goodfellow M."/>
            <person name="Busarakam K."/>
            <person name="Figueiro F.S."/>
            <person name="Ferreira D."/>
            <person name="Rodrigues-Filho E."/>
            <person name="Moraes L.A.B."/>
            <person name="Zucchi T.D."/>
        </authorList>
    </citation>
    <scope>NUCLEOTIDE SEQUENCE [LARGE SCALE GENOMIC DNA]</scope>
    <source>
        <strain evidence="1 2">NCIMB 14900</strain>
    </source>
</reference>
<dbReference type="RefSeq" id="WP_326836378.1">
    <property type="nucleotide sequence ID" value="NZ_CP142149.1"/>
</dbReference>
<keyword evidence="2" id="KW-1185">Reference proteome</keyword>
<protein>
    <submittedName>
        <fullName evidence="1">HPF/RaiA family ribosome-associated protein</fullName>
    </submittedName>
</protein>
<name>A0ABZ1IHH3_9PSEU</name>
<proteinExistence type="predicted"/>
<evidence type="ECO:0000313" key="2">
    <source>
        <dbReference type="Proteomes" id="UP001330812"/>
    </source>
</evidence>
<dbReference type="Proteomes" id="UP001330812">
    <property type="component" value="Chromosome"/>
</dbReference>
<gene>
    <name evidence="1" type="ORF">VSH64_15940</name>
</gene>
<dbReference type="InterPro" id="IPR036567">
    <property type="entry name" value="RHF-like"/>
</dbReference>
<dbReference type="EMBL" id="CP142149">
    <property type="protein sequence ID" value="WSE33579.1"/>
    <property type="molecule type" value="Genomic_DNA"/>
</dbReference>
<dbReference type="Pfam" id="PF02482">
    <property type="entry name" value="Ribosomal_S30AE"/>
    <property type="match status" value="1"/>
</dbReference>
<accession>A0ABZ1IHH3</accession>
<sequence length="119" mass="13311">MQIQISTDRNLHSDEDLIRYLESEVETKLARFADRLTRIDVHLSDEMGGGTDGEDLRCVIEAFPAGREPVVVTNRAGSVNDAFTGALTRIEHTLATLFDRTGHHKGGESIRHLPEDNQR</sequence>
<evidence type="ECO:0000313" key="1">
    <source>
        <dbReference type="EMBL" id="WSE33579.1"/>
    </source>
</evidence>
<dbReference type="InterPro" id="IPR003489">
    <property type="entry name" value="RHF/RaiA"/>
</dbReference>
<dbReference type="SUPFAM" id="SSF69754">
    <property type="entry name" value="Ribosome binding protein Y (YfiA homologue)"/>
    <property type="match status" value="1"/>
</dbReference>
<dbReference type="Gene3D" id="3.30.160.100">
    <property type="entry name" value="Ribosome hibernation promotion factor-like"/>
    <property type="match status" value="1"/>
</dbReference>